<evidence type="ECO:0000256" key="3">
    <source>
        <dbReference type="ARBA" id="ARBA00022525"/>
    </source>
</evidence>
<evidence type="ECO:0000256" key="4">
    <source>
        <dbReference type="ARBA" id="ARBA00022737"/>
    </source>
</evidence>
<dbReference type="RefSeq" id="WP_067910718.1">
    <property type="nucleotide sequence ID" value="NZ_KQ954245.1"/>
</dbReference>
<dbReference type="Pfam" id="PF08548">
    <property type="entry name" value="Peptidase_M10_C"/>
    <property type="match status" value="1"/>
</dbReference>
<dbReference type="PRINTS" id="PR00313">
    <property type="entry name" value="CABNDNGRPT"/>
</dbReference>
<protein>
    <recommendedName>
        <fullName evidence="5">Peptidase M10 serralysin C-terminal domain-containing protein</fullName>
    </recommendedName>
</protein>
<dbReference type="InterPro" id="IPR001343">
    <property type="entry name" value="Hemolysn_Ca-bd"/>
</dbReference>
<sequence>MSLVIAENSFGTGDDLLVPEGILITSSDGLAVSALGSGHTITVAGLIRGESGAVLLDGGSGDAQSLVIARGGQLSASDTAVRFAAGRVRLENHGSILAPGKAILIGVDRPVASAALENPGSIQGAIITATSEGFSLDNSGSITAARPHGEALVVTGDAATLVNAGAINGLVQLTDAADVMTNRGAIIGAVRLGAGSDILDNRDGEIRGPITLGDGDDLLIAGQTTYRVTGGEGYDTLDFSHGGSVILALDLSRPAGGVLHGNTYLGFEAVIGSALGGDWIGGNAADNRIDGLGGADTLSGRSGADTLRGGEGGDTLIGGSGRDVCTGGPGRDTFVFGEGDFGGKTLARGDVITDMRPRQGDRIDLSEVDANRLVGGDQAFTFIGLDHFHQIAGELRLVFGATATSLLGDTDGDGNADFRIVLTGHINVHAGDFVL</sequence>
<dbReference type="EMBL" id="LLZS01000007">
    <property type="protein sequence ID" value="KUR71285.1"/>
    <property type="molecule type" value="Genomic_DNA"/>
</dbReference>
<comment type="cofactor">
    <cofactor evidence="1">
        <name>Ca(2+)</name>
        <dbReference type="ChEBI" id="CHEBI:29108"/>
    </cofactor>
</comment>
<keyword evidence="4" id="KW-0677">Repeat</keyword>
<comment type="caution">
    <text evidence="6">The sequence shown here is derived from an EMBL/GenBank/DDBJ whole genome shotgun (WGS) entry which is preliminary data.</text>
</comment>
<dbReference type="Pfam" id="PF00353">
    <property type="entry name" value="HemolysinCabind"/>
    <property type="match status" value="1"/>
</dbReference>
<gene>
    <name evidence="6" type="ORF">AQZ52_11550</name>
</gene>
<dbReference type="PROSITE" id="PS00330">
    <property type="entry name" value="HEMOLYSIN_CALCIUM"/>
    <property type="match status" value="2"/>
</dbReference>
<feature type="domain" description="Peptidase M10 serralysin C-terminal" evidence="5">
    <location>
        <begin position="289"/>
        <end position="434"/>
    </location>
</feature>
<dbReference type="InterPro" id="IPR018511">
    <property type="entry name" value="Hemolysin-typ_Ca-bd_CS"/>
</dbReference>
<proteinExistence type="predicted"/>
<evidence type="ECO:0000313" key="7">
    <source>
        <dbReference type="Proteomes" id="UP000058012"/>
    </source>
</evidence>
<organism evidence="6 7">
    <name type="scientific">Novosphingobium fuchskuhlense</name>
    <dbReference type="NCBI Taxonomy" id="1117702"/>
    <lineage>
        <taxon>Bacteria</taxon>
        <taxon>Pseudomonadati</taxon>
        <taxon>Pseudomonadota</taxon>
        <taxon>Alphaproteobacteria</taxon>
        <taxon>Sphingomonadales</taxon>
        <taxon>Sphingomonadaceae</taxon>
        <taxon>Novosphingobium</taxon>
    </lineage>
</organism>
<keyword evidence="3" id="KW-0964">Secreted</keyword>
<name>A0A124JUJ1_9SPHN</name>
<dbReference type="SUPFAM" id="SSF51120">
    <property type="entry name" value="beta-Roll"/>
    <property type="match status" value="1"/>
</dbReference>
<dbReference type="Proteomes" id="UP000058012">
    <property type="component" value="Unassembled WGS sequence"/>
</dbReference>
<dbReference type="Gene3D" id="2.150.10.10">
    <property type="entry name" value="Serralysin-like metalloprotease, C-terminal"/>
    <property type="match status" value="1"/>
</dbReference>
<dbReference type="AlphaFoldDB" id="A0A124JUJ1"/>
<comment type="subcellular location">
    <subcellularLocation>
        <location evidence="2">Secreted</location>
    </subcellularLocation>
</comment>
<evidence type="ECO:0000313" key="6">
    <source>
        <dbReference type="EMBL" id="KUR71285.1"/>
    </source>
</evidence>
<dbReference type="GO" id="GO:0005509">
    <property type="term" value="F:calcium ion binding"/>
    <property type="evidence" value="ECO:0007669"/>
    <property type="project" value="InterPro"/>
</dbReference>
<dbReference type="OrthoDB" id="6769681at2"/>
<keyword evidence="7" id="KW-1185">Reference proteome</keyword>
<dbReference type="InterPro" id="IPR011049">
    <property type="entry name" value="Serralysin-like_metalloprot_C"/>
</dbReference>
<evidence type="ECO:0000256" key="2">
    <source>
        <dbReference type="ARBA" id="ARBA00004613"/>
    </source>
</evidence>
<dbReference type="STRING" id="1117702.AQZ52_11550"/>
<reference evidence="6 7" key="1">
    <citation type="submission" date="2015-10" db="EMBL/GenBank/DDBJ databases">
        <title>Draft genome sequence of Novosphingobium fuchskuhlense DSM 25065 isolated from a surface water sample of the southwest basin of Lake Grosse Fuchskuhle.</title>
        <authorList>
            <person name="Ruckert C."/>
            <person name="Winkler A."/>
            <person name="Glaeser J."/>
            <person name="Grossart H.-P."/>
            <person name="Kalinowski J."/>
            <person name="Glaeser S."/>
        </authorList>
    </citation>
    <scope>NUCLEOTIDE SEQUENCE [LARGE SCALE GENOMIC DNA]</scope>
    <source>
        <strain evidence="6 7">FNE08-7</strain>
    </source>
</reference>
<dbReference type="InterPro" id="IPR013858">
    <property type="entry name" value="Peptidase_M10B_C"/>
</dbReference>
<evidence type="ECO:0000256" key="1">
    <source>
        <dbReference type="ARBA" id="ARBA00001913"/>
    </source>
</evidence>
<dbReference type="GO" id="GO:0005615">
    <property type="term" value="C:extracellular space"/>
    <property type="evidence" value="ECO:0007669"/>
    <property type="project" value="InterPro"/>
</dbReference>
<accession>A0A124JUJ1</accession>
<evidence type="ECO:0000259" key="5">
    <source>
        <dbReference type="Pfam" id="PF08548"/>
    </source>
</evidence>